<evidence type="ECO:0000259" key="1">
    <source>
        <dbReference type="Pfam" id="PF10536"/>
    </source>
</evidence>
<dbReference type="EMBL" id="JAYMYR010000001">
    <property type="protein sequence ID" value="KAK7381768.1"/>
    <property type="molecule type" value="Genomic_DNA"/>
</dbReference>
<sequence>MEWGCWSYSRLNVGLPKFNQEPDNNCFPFVLKWKGKSGCGTKCNVVSYRKALDSLNPCDVQWLPYKDMDITAIPEDTKASNLACIKLSQKTWNDGRGRVVLWIMGVDLMGKMDLALKEWSQRWVHTLDGGDLADEDE</sequence>
<organism evidence="2 3">
    <name type="scientific">Phaseolus coccineus</name>
    <name type="common">Scarlet runner bean</name>
    <name type="synonym">Phaseolus multiflorus</name>
    <dbReference type="NCBI Taxonomy" id="3886"/>
    <lineage>
        <taxon>Eukaryota</taxon>
        <taxon>Viridiplantae</taxon>
        <taxon>Streptophyta</taxon>
        <taxon>Embryophyta</taxon>
        <taxon>Tracheophyta</taxon>
        <taxon>Spermatophyta</taxon>
        <taxon>Magnoliopsida</taxon>
        <taxon>eudicotyledons</taxon>
        <taxon>Gunneridae</taxon>
        <taxon>Pentapetalae</taxon>
        <taxon>rosids</taxon>
        <taxon>fabids</taxon>
        <taxon>Fabales</taxon>
        <taxon>Fabaceae</taxon>
        <taxon>Papilionoideae</taxon>
        <taxon>50 kb inversion clade</taxon>
        <taxon>NPAAA clade</taxon>
        <taxon>indigoferoid/millettioid clade</taxon>
        <taxon>Phaseoleae</taxon>
        <taxon>Phaseolus</taxon>
    </lineage>
</organism>
<dbReference type="Proteomes" id="UP001374584">
    <property type="component" value="Unassembled WGS sequence"/>
</dbReference>
<feature type="domain" description="Aminotransferase-like plant mobile" evidence="1">
    <location>
        <begin position="5"/>
        <end position="89"/>
    </location>
</feature>
<accession>A0AAN9RSE9</accession>
<evidence type="ECO:0000313" key="2">
    <source>
        <dbReference type="EMBL" id="KAK7381768.1"/>
    </source>
</evidence>
<reference evidence="2 3" key="1">
    <citation type="submission" date="2024-01" db="EMBL/GenBank/DDBJ databases">
        <title>The genomes of 5 underutilized Papilionoideae crops provide insights into root nodulation and disease resistanc.</title>
        <authorList>
            <person name="Jiang F."/>
        </authorList>
    </citation>
    <scope>NUCLEOTIDE SEQUENCE [LARGE SCALE GENOMIC DNA]</scope>
    <source>
        <strain evidence="2">JINMINGXINNONG_FW02</strain>
        <tissue evidence="2">Leaves</tissue>
    </source>
</reference>
<protein>
    <recommendedName>
        <fullName evidence="1">Aminotransferase-like plant mobile domain-containing protein</fullName>
    </recommendedName>
</protein>
<dbReference type="Pfam" id="PF10536">
    <property type="entry name" value="PMD"/>
    <property type="match status" value="1"/>
</dbReference>
<proteinExistence type="predicted"/>
<keyword evidence="3" id="KW-1185">Reference proteome</keyword>
<comment type="caution">
    <text evidence="2">The sequence shown here is derived from an EMBL/GenBank/DDBJ whole genome shotgun (WGS) entry which is preliminary data.</text>
</comment>
<dbReference type="InterPro" id="IPR019557">
    <property type="entry name" value="AminoTfrase-like_pln_mobile"/>
</dbReference>
<gene>
    <name evidence="2" type="ORF">VNO80_00315</name>
</gene>
<dbReference type="AlphaFoldDB" id="A0AAN9RSE9"/>
<evidence type="ECO:0000313" key="3">
    <source>
        <dbReference type="Proteomes" id="UP001374584"/>
    </source>
</evidence>
<name>A0AAN9RSE9_PHACN</name>